<accession>A0ABW6HJ06</accession>
<dbReference type="RefSeq" id="WP_379856542.1">
    <property type="nucleotide sequence ID" value="NZ_JBHZQA010000001.1"/>
</dbReference>
<feature type="domain" description="Glycosyltransferase 2-like" evidence="2">
    <location>
        <begin position="8"/>
        <end position="111"/>
    </location>
</feature>
<feature type="transmembrane region" description="Helical" evidence="1">
    <location>
        <begin position="268"/>
        <end position="285"/>
    </location>
</feature>
<dbReference type="CDD" id="cd00761">
    <property type="entry name" value="Glyco_tranf_GTA_type"/>
    <property type="match status" value="1"/>
</dbReference>
<keyword evidence="3" id="KW-0808">Transferase</keyword>
<proteinExistence type="predicted"/>
<keyword evidence="1" id="KW-0472">Membrane</keyword>
<dbReference type="InterPro" id="IPR029044">
    <property type="entry name" value="Nucleotide-diphossugar_trans"/>
</dbReference>
<dbReference type="Pfam" id="PF00535">
    <property type="entry name" value="Glycos_transf_2"/>
    <property type="match status" value="1"/>
</dbReference>
<dbReference type="EC" id="2.4.-.-" evidence="3"/>
<dbReference type="EMBL" id="JBHZQA010000001">
    <property type="protein sequence ID" value="MFE3846683.1"/>
    <property type="molecule type" value="Genomic_DNA"/>
</dbReference>
<name>A0ABW6HJ06_9FLAO</name>
<keyword evidence="1" id="KW-0812">Transmembrane</keyword>
<gene>
    <name evidence="3" type="ORF">ACFX5D_01715</name>
</gene>
<evidence type="ECO:0000256" key="1">
    <source>
        <dbReference type="SAM" id="Phobius"/>
    </source>
</evidence>
<dbReference type="SUPFAM" id="SSF53448">
    <property type="entry name" value="Nucleotide-diphospho-sugar transferases"/>
    <property type="match status" value="1"/>
</dbReference>
<keyword evidence="1" id="KW-1133">Transmembrane helix</keyword>
<keyword evidence="3" id="KW-0328">Glycosyltransferase</keyword>
<dbReference type="Gene3D" id="3.90.550.10">
    <property type="entry name" value="Spore Coat Polysaccharide Biosynthesis Protein SpsA, Chain A"/>
    <property type="match status" value="1"/>
</dbReference>
<evidence type="ECO:0000313" key="4">
    <source>
        <dbReference type="Proteomes" id="UP001600039"/>
    </source>
</evidence>
<dbReference type="InterPro" id="IPR001173">
    <property type="entry name" value="Glyco_trans_2-like"/>
</dbReference>
<sequence>MLAIAIPYYKLTFFEATLTSLANQTDKRFKVYIGNDASPEDPLFLLDQYKGKLDFNYYKFEENLGSKSLVKQWDRCLSMTEQEEWIMVLCDDDTLSTNCVAEFYESLPKIDGGNCNVVRFATLVKQMRLKKISSLYEHPELEKATDFMYRRMTNSTRSSLSEYIFRKDMYMRYGFFDYFLAWHSDDRAWLEFSEFKYIYSINTAHVCFRLSEENISRSDFMIKEKNQATLAFYNFVIFKHILKFKRFQRKELLLVYEQFIYKINKGNFSFFIRVFVLLFINLYFVQSIKFARRLLIHLHKNAQRS</sequence>
<keyword evidence="4" id="KW-1185">Reference proteome</keyword>
<evidence type="ECO:0000313" key="3">
    <source>
        <dbReference type="EMBL" id="MFE3846683.1"/>
    </source>
</evidence>
<reference evidence="3 4" key="1">
    <citation type="submission" date="2024-06" db="EMBL/GenBank/DDBJ databases">
        <title>Flavobacterium spp. isolated from glacier.</title>
        <authorList>
            <person name="Han D."/>
        </authorList>
    </citation>
    <scope>NUCLEOTIDE SEQUENCE [LARGE SCALE GENOMIC DNA]</scope>
    <source>
        <strain evidence="3 4">LB3P45</strain>
    </source>
</reference>
<organism evidence="3 4">
    <name type="scientific">Flavobacterium fructosi</name>
    <dbReference type="NCBI Taxonomy" id="3230416"/>
    <lineage>
        <taxon>Bacteria</taxon>
        <taxon>Pseudomonadati</taxon>
        <taxon>Bacteroidota</taxon>
        <taxon>Flavobacteriia</taxon>
        <taxon>Flavobacteriales</taxon>
        <taxon>Flavobacteriaceae</taxon>
        <taxon>Flavobacterium</taxon>
    </lineage>
</organism>
<protein>
    <submittedName>
        <fullName evidence="3">Glycosyltransferase</fullName>
        <ecNumber evidence="3">2.4.-.-</ecNumber>
    </submittedName>
</protein>
<dbReference type="GO" id="GO:0016757">
    <property type="term" value="F:glycosyltransferase activity"/>
    <property type="evidence" value="ECO:0007669"/>
    <property type="project" value="UniProtKB-KW"/>
</dbReference>
<comment type="caution">
    <text evidence="3">The sequence shown here is derived from an EMBL/GenBank/DDBJ whole genome shotgun (WGS) entry which is preliminary data.</text>
</comment>
<dbReference type="Proteomes" id="UP001600039">
    <property type="component" value="Unassembled WGS sequence"/>
</dbReference>
<evidence type="ECO:0000259" key="2">
    <source>
        <dbReference type="Pfam" id="PF00535"/>
    </source>
</evidence>